<feature type="transmembrane region" description="Helical" evidence="5">
    <location>
        <begin position="116"/>
        <end position="138"/>
    </location>
</feature>
<evidence type="ECO:0000313" key="7">
    <source>
        <dbReference type="EMBL" id="GAA1580147.1"/>
    </source>
</evidence>
<sequence>MTTAVLSAQPELALQVRLLGNETAKGLRLAWHRKGMVAVGVILGALNYLGISLFIGGGHVVEELMALTLPGLLAVVVAQAVAIDGSGGIAEEINGGTLEQTQLSPASPYLQVLGRLAALGVVGLVTATPLAIAFTVVFDLGYGWHITALVPAALTVLDALGYGLLIIAFTIRVASIGAITHVFNMVIMLFGGMLVPVTTFPDGVEIFTHFVPTALGVQALNTTMTTGGLAASWSDGTLPWLLVHTTVLFAGGLAGYAATLRRAKREGALSP</sequence>
<evidence type="ECO:0000259" key="6">
    <source>
        <dbReference type="Pfam" id="PF12698"/>
    </source>
</evidence>
<dbReference type="EMBL" id="BAAAOS010000020">
    <property type="protein sequence ID" value="GAA1580147.1"/>
    <property type="molecule type" value="Genomic_DNA"/>
</dbReference>
<dbReference type="Pfam" id="PF12698">
    <property type="entry name" value="ABC2_membrane_3"/>
    <property type="match status" value="1"/>
</dbReference>
<evidence type="ECO:0000313" key="8">
    <source>
        <dbReference type="Proteomes" id="UP001500393"/>
    </source>
</evidence>
<accession>A0ABN2DPJ2</accession>
<dbReference type="Proteomes" id="UP001500393">
    <property type="component" value="Unassembled WGS sequence"/>
</dbReference>
<feature type="transmembrane region" description="Helical" evidence="5">
    <location>
        <begin position="35"/>
        <end position="58"/>
    </location>
</feature>
<dbReference type="InterPro" id="IPR013525">
    <property type="entry name" value="ABC2_TM"/>
</dbReference>
<keyword evidence="8" id="KW-1185">Reference proteome</keyword>
<evidence type="ECO:0000256" key="4">
    <source>
        <dbReference type="ARBA" id="ARBA00023136"/>
    </source>
</evidence>
<keyword evidence="4 5" id="KW-0472">Membrane</keyword>
<organism evidence="7 8">
    <name type="scientific">Kribbella sancticallisti</name>
    <dbReference type="NCBI Taxonomy" id="460087"/>
    <lineage>
        <taxon>Bacteria</taxon>
        <taxon>Bacillati</taxon>
        <taxon>Actinomycetota</taxon>
        <taxon>Actinomycetes</taxon>
        <taxon>Propionibacteriales</taxon>
        <taxon>Kribbellaceae</taxon>
        <taxon>Kribbella</taxon>
    </lineage>
</organism>
<comment type="caution">
    <text evidence="7">The sequence shown here is derived from an EMBL/GenBank/DDBJ whole genome shotgun (WGS) entry which is preliminary data.</text>
</comment>
<evidence type="ECO:0000256" key="2">
    <source>
        <dbReference type="ARBA" id="ARBA00022692"/>
    </source>
</evidence>
<name>A0ABN2DPJ2_9ACTN</name>
<reference evidence="7 8" key="1">
    <citation type="journal article" date="2019" name="Int. J. Syst. Evol. Microbiol.">
        <title>The Global Catalogue of Microorganisms (GCM) 10K type strain sequencing project: providing services to taxonomists for standard genome sequencing and annotation.</title>
        <authorList>
            <consortium name="The Broad Institute Genomics Platform"/>
            <consortium name="The Broad Institute Genome Sequencing Center for Infectious Disease"/>
            <person name="Wu L."/>
            <person name="Ma J."/>
        </authorList>
    </citation>
    <scope>NUCLEOTIDE SEQUENCE [LARGE SCALE GENOMIC DNA]</scope>
    <source>
        <strain evidence="7 8">JCM 14969</strain>
    </source>
</reference>
<dbReference type="PANTHER" id="PTHR43229">
    <property type="entry name" value="NODULATION PROTEIN J"/>
    <property type="match status" value="1"/>
</dbReference>
<proteinExistence type="predicted"/>
<feature type="transmembrane region" description="Helical" evidence="5">
    <location>
        <begin position="64"/>
        <end position="83"/>
    </location>
</feature>
<evidence type="ECO:0000256" key="3">
    <source>
        <dbReference type="ARBA" id="ARBA00022989"/>
    </source>
</evidence>
<keyword evidence="3 5" id="KW-1133">Transmembrane helix</keyword>
<evidence type="ECO:0000256" key="1">
    <source>
        <dbReference type="ARBA" id="ARBA00004141"/>
    </source>
</evidence>
<feature type="domain" description="ABC-2 type transporter transmembrane" evidence="6">
    <location>
        <begin position="70"/>
        <end position="251"/>
    </location>
</feature>
<gene>
    <name evidence="7" type="ORF">GCM10009789_37410</name>
</gene>
<feature type="transmembrane region" description="Helical" evidence="5">
    <location>
        <begin position="238"/>
        <end position="258"/>
    </location>
</feature>
<dbReference type="RefSeq" id="WP_344215518.1">
    <property type="nucleotide sequence ID" value="NZ_BAAAOS010000020.1"/>
</dbReference>
<evidence type="ECO:0000256" key="5">
    <source>
        <dbReference type="SAM" id="Phobius"/>
    </source>
</evidence>
<dbReference type="PANTHER" id="PTHR43229:SF6">
    <property type="entry name" value="ABC-TYPE MULTIDRUG TRANSPORT SYSTEM, PERMEASE COMPONENT"/>
    <property type="match status" value="1"/>
</dbReference>
<feature type="transmembrane region" description="Helical" evidence="5">
    <location>
        <begin position="176"/>
        <end position="195"/>
    </location>
</feature>
<feature type="transmembrane region" description="Helical" evidence="5">
    <location>
        <begin position="144"/>
        <end position="169"/>
    </location>
</feature>
<protein>
    <recommendedName>
        <fullName evidence="6">ABC-2 type transporter transmembrane domain-containing protein</fullName>
    </recommendedName>
</protein>
<comment type="subcellular location">
    <subcellularLocation>
        <location evidence="1">Membrane</location>
        <topology evidence="1">Multi-pass membrane protein</topology>
    </subcellularLocation>
</comment>
<dbReference type="InterPro" id="IPR051784">
    <property type="entry name" value="Nod_factor_ABC_transporter"/>
</dbReference>
<keyword evidence="2 5" id="KW-0812">Transmembrane</keyword>